<keyword evidence="2" id="KW-1185">Reference proteome</keyword>
<dbReference type="PANTHER" id="PTHR35317:SF10">
    <property type="entry name" value="RNA-DIRECTED DNA POLYMERASE"/>
    <property type="match status" value="1"/>
</dbReference>
<dbReference type="Pfam" id="PF14223">
    <property type="entry name" value="Retrotran_gag_2"/>
    <property type="match status" value="1"/>
</dbReference>
<proteinExistence type="predicted"/>
<dbReference type="InParanoid" id="A0A1Q3CMV4"/>
<reference evidence="2" key="1">
    <citation type="submission" date="2016-04" db="EMBL/GenBank/DDBJ databases">
        <title>Cephalotus genome sequencing.</title>
        <authorList>
            <person name="Fukushima K."/>
            <person name="Hasebe M."/>
            <person name="Fang X."/>
        </authorList>
    </citation>
    <scope>NUCLEOTIDE SEQUENCE [LARGE SCALE GENOMIC DNA]</scope>
    <source>
        <strain evidence="2">cv. St1</strain>
    </source>
</reference>
<protein>
    <submittedName>
        <fullName evidence="1">UBN2_2 domain-containing protein</fullName>
    </submittedName>
</protein>
<gene>
    <name evidence="1" type="ORF">CFOL_v3_25038</name>
</gene>
<sequence length="200" mass="22724">SICIKCYLNLYVTTQSVNVCTFYVFTTSIPVSLHSQASSIMKFNGLNFSEWSEQVQFHLGVLDLDLALSTDKPAALTDTSSTEQRYFHKAWERSNRLSLMFMRMTVANNIKSTIHVTDNTKEFMKSVENLSQSESADKSRVGTLMGTLTTIKYDGSRTMHEHVTKMANIAARLRSMRMKVDESFLVQFIINSLPSEYGLF</sequence>
<evidence type="ECO:0000313" key="2">
    <source>
        <dbReference type="Proteomes" id="UP000187406"/>
    </source>
</evidence>
<dbReference type="AlphaFoldDB" id="A0A1Q3CMV4"/>
<accession>A0A1Q3CMV4</accession>
<dbReference type="EMBL" id="BDDD01002437">
    <property type="protein sequence ID" value="GAV81584.1"/>
    <property type="molecule type" value="Genomic_DNA"/>
</dbReference>
<dbReference type="OrthoDB" id="1929566at2759"/>
<comment type="caution">
    <text evidence="1">The sequence shown here is derived from an EMBL/GenBank/DDBJ whole genome shotgun (WGS) entry which is preliminary data.</text>
</comment>
<dbReference type="PANTHER" id="PTHR35317">
    <property type="entry name" value="OS04G0629600 PROTEIN"/>
    <property type="match status" value="1"/>
</dbReference>
<feature type="non-terminal residue" evidence="1">
    <location>
        <position position="1"/>
    </location>
</feature>
<organism evidence="1 2">
    <name type="scientific">Cephalotus follicularis</name>
    <name type="common">Albany pitcher plant</name>
    <dbReference type="NCBI Taxonomy" id="3775"/>
    <lineage>
        <taxon>Eukaryota</taxon>
        <taxon>Viridiplantae</taxon>
        <taxon>Streptophyta</taxon>
        <taxon>Embryophyta</taxon>
        <taxon>Tracheophyta</taxon>
        <taxon>Spermatophyta</taxon>
        <taxon>Magnoliopsida</taxon>
        <taxon>eudicotyledons</taxon>
        <taxon>Gunneridae</taxon>
        <taxon>Pentapetalae</taxon>
        <taxon>rosids</taxon>
        <taxon>fabids</taxon>
        <taxon>Oxalidales</taxon>
        <taxon>Cephalotaceae</taxon>
        <taxon>Cephalotus</taxon>
    </lineage>
</organism>
<evidence type="ECO:0000313" key="1">
    <source>
        <dbReference type="EMBL" id="GAV81584.1"/>
    </source>
</evidence>
<dbReference type="Proteomes" id="UP000187406">
    <property type="component" value="Unassembled WGS sequence"/>
</dbReference>
<name>A0A1Q3CMV4_CEPFO</name>